<comment type="caution">
    <text evidence="7">The sequence shown here is derived from an EMBL/GenBank/DDBJ whole genome shotgun (WGS) entry which is preliminary data.</text>
</comment>
<dbReference type="GO" id="GO:0009279">
    <property type="term" value="C:cell outer membrane"/>
    <property type="evidence" value="ECO:0007669"/>
    <property type="project" value="UniProtKB-SubCell"/>
</dbReference>
<dbReference type="InterPro" id="IPR036942">
    <property type="entry name" value="Beta-barrel_TonB_sf"/>
</dbReference>
<evidence type="ECO:0000313" key="8">
    <source>
        <dbReference type="Proteomes" id="UP000256478"/>
    </source>
</evidence>
<keyword evidence="3" id="KW-0998">Cell outer membrane</keyword>
<dbReference type="Gene3D" id="2.40.170.20">
    <property type="entry name" value="TonB-dependent receptor, beta-barrel domain"/>
    <property type="match status" value="1"/>
</dbReference>
<evidence type="ECO:0000256" key="1">
    <source>
        <dbReference type="ARBA" id="ARBA00004442"/>
    </source>
</evidence>
<dbReference type="InterPro" id="IPR000531">
    <property type="entry name" value="Beta-barrel_TonB"/>
</dbReference>
<dbReference type="InterPro" id="IPR012910">
    <property type="entry name" value="Plug_dom"/>
</dbReference>
<feature type="domain" description="TonB-dependent receptor plug" evidence="6">
    <location>
        <begin position="92"/>
        <end position="195"/>
    </location>
</feature>
<evidence type="ECO:0000256" key="3">
    <source>
        <dbReference type="ARBA" id="ARBA00023237"/>
    </source>
</evidence>
<evidence type="ECO:0000256" key="4">
    <source>
        <dbReference type="RuleBase" id="RU003357"/>
    </source>
</evidence>
<dbReference type="NCBIfam" id="TIGR01782">
    <property type="entry name" value="TonB-Xanth-Caul"/>
    <property type="match status" value="1"/>
</dbReference>
<evidence type="ECO:0000259" key="6">
    <source>
        <dbReference type="Pfam" id="PF07715"/>
    </source>
</evidence>
<dbReference type="Proteomes" id="UP000256478">
    <property type="component" value="Unassembled WGS sequence"/>
</dbReference>
<dbReference type="PANTHER" id="PTHR40980:SF3">
    <property type="entry name" value="TONB-DEPENDENT RECEPTOR-LIKE BETA-BARREL DOMAIN-CONTAINING PROTEIN"/>
    <property type="match status" value="1"/>
</dbReference>
<comment type="subcellular location">
    <subcellularLocation>
        <location evidence="1 4">Cell outer membrane</location>
    </subcellularLocation>
</comment>
<keyword evidence="7" id="KW-0675">Receptor</keyword>
<evidence type="ECO:0000256" key="2">
    <source>
        <dbReference type="ARBA" id="ARBA00023136"/>
    </source>
</evidence>
<dbReference type="EMBL" id="QUOU01000001">
    <property type="protein sequence ID" value="REL28272.1"/>
    <property type="molecule type" value="Genomic_DNA"/>
</dbReference>
<dbReference type="InterPro" id="IPR037066">
    <property type="entry name" value="Plug_dom_sf"/>
</dbReference>
<accession>A0A3E0TWF8</accession>
<dbReference type="PANTHER" id="PTHR40980">
    <property type="entry name" value="PLUG DOMAIN-CONTAINING PROTEIN"/>
    <property type="match status" value="1"/>
</dbReference>
<keyword evidence="2 4" id="KW-0472">Membrane</keyword>
<dbReference type="Pfam" id="PF00593">
    <property type="entry name" value="TonB_dep_Rec_b-barrel"/>
    <property type="match status" value="1"/>
</dbReference>
<dbReference type="SUPFAM" id="SSF56935">
    <property type="entry name" value="Porins"/>
    <property type="match status" value="1"/>
</dbReference>
<keyword evidence="4" id="KW-0798">TonB box</keyword>
<reference evidence="7 8" key="1">
    <citation type="submission" date="2018-08" db="EMBL/GenBank/DDBJ databases">
        <title>Thalassotalea euphylliae genome.</title>
        <authorList>
            <person name="Summers S."/>
            <person name="Rice S.A."/>
            <person name="Freckelton M.L."/>
            <person name="Nedved B.T."/>
            <person name="Hadfield M.G."/>
        </authorList>
    </citation>
    <scope>NUCLEOTIDE SEQUENCE [LARGE SCALE GENOMIC DNA]</scope>
    <source>
        <strain evidence="7 8">H1</strain>
    </source>
</reference>
<name>A0A3E0TWF8_9GAMM</name>
<feature type="domain" description="TonB-dependent receptor-like beta-barrel" evidence="5">
    <location>
        <begin position="441"/>
        <end position="926"/>
    </location>
</feature>
<proteinExistence type="inferred from homology"/>
<dbReference type="InterPro" id="IPR010104">
    <property type="entry name" value="TonB_rcpt_bac"/>
</dbReference>
<dbReference type="Pfam" id="PF07715">
    <property type="entry name" value="Plug"/>
    <property type="match status" value="1"/>
</dbReference>
<protein>
    <submittedName>
        <fullName evidence="7">TonB-dependent receptor</fullName>
    </submittedName>
</protein>
<dbReference type="OrthoDB" id="8727862at2"/>
<gene>
    <name evidence="7" type="ORF">DXX93_17990</name>
</gene>
<dbReference type="AlphaFoldDB" id="A0A3E0TWF8"/>
<dbReference type="Gene3D" id="2.170.130.10">
    <property type="entry name" value="TonB-dependent receptor, plug domain"/>
    <property type="match status" value="1"/>
</dbReference>
<comment type="similarity">
    <text evidence="4">Belongs to the TonB-dependent receptor family.</text>
</comment>
<sequence length="960" mass="105106">MVFSTSIVLLKTSNEKSDDVYIKLKQMGRRVVTKAPNLKLSKVAKSCFLALSITSINSFAAEENSDKRKDKEIEVIEVTGIKESLSSAMNMKRSTDNIVEVINSEDVGKLPDNNLAEVLENITGIQIDRTSGVGSSVSIRGSDQNRVEVNGRGTAPAEDARGGISFEDLPASLIASVVVTKVPTADMVEGSLGGTIDLKTYRGLSLSKPIRSITTKAEYAENRDEWGPSISGTFGDKFQTDFGEIGVVFSANHQVQKVREDSLNVRVGTRGGIDLDQFGGPGDGTSAPDTYLRPTFAQQFFSIEDRTTDAFSGSIEWQANDDLKLFVDATLTRAETDRRGHGAFLGQPGARGERDHLDSATFDVFTANGVSIPIISSTQVDGIQLRSTNSSLSRETDTDLFALGGEWIINDSLDMSFELSDSESDTFAPQFSLVTQFQNPDASNINSAGSRQRINFYYDNTGDLAYGPADDFTGDLSDPNSYAVFVARDRASYFENSDSAQKIDFSWYFNNNVFSNLEFGLRTSQRDSTRDRIVQSSANFPGLAQGDLAPFLSQTPTDFFDFNSGASYLDGFLTGDPSQLKNLEEIRSALGISLAPDPDRTQYFGVSEDTLAGYAKLNIDTEIFGDMQLTGNVGVRVVQTEQTADGFRINNGVAEDISEKQDYTETLPSMSLVLAVSEETLVRFGAAKILRRPDFGDLSPTVNFPLNSNPVQGGNPQLSPTTAKQYDLSVEHYYGEASYFSAGIFFKDIDEVVGSEVIVDGIYNPNAIDSEAPEGSEPGNLVDLILPVNQTGGEIKGIELAVQHTFDNLPSPLDGLGLSANYTYQDGERDASFTLPGFLQGEGETVELDLNFRNLSENSYNITVFYEKHGFNARVRYTYRDAFLREEAIDLANGLPFYQDDRGQLNASVSYDINDSFSVTLSGVNLTKETFDERAIFEDGPLVQQRDADRRYVLGVRARF</sequence>
<evidence type="ECO:0000259" key="5">
    <source>
        <dbReference type="Pfam" id="PF00593"/>
    </source>
</evidence>
<organism evidence="7 8">
    <name type="scientific">Thalassotalea euphylliae</name>
    <dbReference type="NCBI Taxonomy" id="1655234"/>
    <lineage>
        <taxon>Bacteria</taxon>
        <taxon>Pseudomonadati</taxon>
        <taxon>Pseudomonadota</taxon>
        <taxon>Gammaproteobacteria</taxon>
        <taxon>Alteromonadales</taxon>
        <taxon>Colwelliaceae</taxon>
        <taxon>Thalassotalea</taxon>
    </lineage>
</organism>
<evidence type="ECO:0000313" key="7">
    <source>
        <dbReference type="EMBL" id="REL28272.1"/>
    </source>
</evidence>